<evidence type="ECO:0000256" key="5">
    <source>
        <dbReference type="PIRSR" id="PIRSR602401-1"/>
    </source>
</evidence>
<dbReference type="EMBL" id="CAICTM010000882">
    <property type="protein sequence ID" value="CAB9517827.1"/>
    <property type="molecule type" value="Genomic_DNA"/>
</dbReference>
<keyword evidence="5 6" id="KW-0349">Heme</keyword>
<keyword evidence="3 6" id="KW-0560">Oxidoreductase</keyword>
<protein>
    <submittedName>
        <fullName evidence="7">Leukotriene-B(4) omega-hydroxylase 2</fullName>
    </submittedName>
</protein>
<name>A0A9N8HM73_9STRA</name>
<keyword evidence="2 5" id="KW-0479">Metal-binding</keyword>
<comment type="caution">
    <text evidence="7">The sequence shown here is derived from an EMBL/GenBank/DDBJ whole genome shotgun (WGS) entry which is preliminary data.</text>
</comment>
<keyword evidence="6" id="KW-0503">Monooxygenase</keyword>
<evidence type="ECO:0000256" key="4">
    <source>
        <dbReference type="ARBA" id="ARBA00023004"/>
    </source>
</evidence>
<dbReference type="InterPro" id="IPR002401">
    <property type="entry name" value="Cyt_P450_E_grp-I"/>
</dbReference>
<organism evidence="7 8">
    <name type="scientific">Seminavis robusta</name>
    <dbReference type="NCBI Taxonomy" id="568900"/>
    <lineage>
        <taxon>Eukaryota</taxon>
        <taxon>Sar</taxon>
        <taxon>Stramenopiles</taxon>
        <taxon>Ochrophyta</taxon>
        <taxon>Bacillariophyta</taxon>
        <taxon>Bacillariophyceae</taxon>
        <taxon>Bacillariophycidae</taxon>
        <taxon>Naviculales</taxon>
        <taxon>Naviculaceae</taxon>
        <taxon>Seminavis</taxon>
    </lineage>
</organism>
<dbReference type="PANTHER" id="PTHR24296">
    <property type="entry name" value="CYTOCHROME P450"/>
    <property type="match status" value="1"/>
</dbReference>
<dbReference type="GO" id="GO:0016705">
    <property type="term" value="F:oxidoreductase activity, acting on paired donors, with incorporation or reduction of molecular oxygen"/>
    <property type="evidence" value="ECO:0007669"/>
    <property type="project" value="InterPro"/>
</dbReference>
<dbReference type="AlphaFoldDB" id="A0A9N8HM73"/>
<reference evidence="7" key="1">
    <citation type="submission" date="2020-06" db="EMBL/GenBank/DDBJ databases">
        <authorList>
            <consortium name="Plant Systems Biology data submission"/>
        </authorList>
    </citation>
    <scope>NUCLEOTIDE SEQUENCE</scope>
    <source>
        <strain evidence="7">D6</strain>
    </source>
</reference>
<comment type="cofactor">
    <cofactor evidence="5">
        <name>heme</name>
        <dbReference type="ChEBI" id="CHEBI:30413"/>
    </cofactor>
</comment>
<dbReference type="GO" id="GO:0006629">
    <property type="term" value="P:lipid metabolic process"/>
    <property type="evidence" value="ECO:0007669"/>
    <property type="project" value="UniProtKB-ARBA"/>
</dbReference>
<sequence length="510" mass="58102">MDTPQKYSPMFLFLASAVAILITALIQVYRRLKPYPVDKSIPGPPREPFLGILRFLMTNFEDWPNTVHQCSEKYQQTWGGPMPYLGSMQGAYFILTDDKNIEHILSKNFESYEKGKQFQDAMAELLGNGIIGADGSTWYRHRKIASRMFSANLLREASKVTLKKVSELSHVLQDAADTGKEVDIQDLFFRLTFHITSAVAFGVEYGSIQQEKQHPFPLAFDEMQVLLLQRFQDPLFPLKRYFSLTHRERKIQQLKVVLDRHAKEVIQSRRRTAKDGKLGPDLLSRFIDYANTQNDPISDEELRDVVMNFMLAGRDTTAAALSWTFYELSNHPEVVEKVLQEANQICGTVVSGDNNDGDYSYEAIGKLEYVHAVVMEVLRLHPSVPAEAKYAVHDDVLPDGTFIPKGAVVGYPPYAMGRNTRIWGSDANEFKPSRFLNRKEPTPFQFPVFNAGRRLCLGKPMALNTLKLTVAYLVQRFELKDTQGHDGTYKWNFILKMKGGFPIQVTARQP</sequence>
<dbReference type="InterPro" id="IPR001128">
    <property type="entry name" value="Cyt_P450"/>
</dbReference>
<dbReference type="InterPro" id="IPR017972">
    <property type="entry name" value="Cyt_P450_CS"/>
</dbReference>
<evidence type="ECO:0000256" key="3">
    <source>
        <dbReference type="ARBA" id="ARBA00023002"/>
    </source>
</evidence>
<feature type="binding site" description="axial binding residue" evidence="5">
    <location>
        <position position="456"/>
    </location>
    <ligand>
        <name>heme</name>
        <dbReference type="ChEBI" id="CHEBI:30413"/>
    </ligand>
    <ligandPart>
        <name>Fe</name>
        <dbReference type="ChEBI" id="CHEBI:18248"/>
    </ligandPart>
</feature>
<keyword evidence="4 5" id="KW-0408">Iron</keyword>
<dbReference type="GO" id="GO:0020037">
    <property type="term" value="F:heme binding"/>
    <property type="evidence" value="ECO:0007669"/>
    <property type="project" value="InterPro"/>
</dbReference>
<evidence type="ECO:0000313" key="7">
    <source>
        <dbReference type="EMBL" id="CAB9517827.1"/>
    </source>
</evidence>
<proteinExistence type="inferred from homology"/>
<evidence type="ECO:0000313" key="8">
    <source>
        <dbReference type="Proteomes" id="UP001153069"/>
    </source>
</evidence>
<dbReference type="Proteomes" id="UP001153069">
    <property type="component" value="Unassembled WGS sequence"/>
</dbReference>
<dbReference type="OrthoDB" id="40029at2759"/>
<dbReference type="GO" id="GO:0004497">
    <property type="term" value="F:monooxygenase activity"/>
    <property type="evidence" value="ECO:0007669"/>
    <property type="project" value="UniProtKB-KW"/>
</dbReference>
<evidence type="ECO:0000256" key="1">
    <source>
        <dbReference type="ARBA" id="ARBA00010617"/>
    </source>
</evidence>
<dbReference type="SUPFAM" id="SSF48264">
    <property type="entry name" value="Cytochrome P450"/>
    <property type="match status" value="1"/>
</dbReference>
<dbReference type="PROSITE" id="PS00086">
    <property type="entry name" value="CYTOCHROME_P450"/>
    <property type="match status" value="1"/>
</dbReference>
<evidence type="ECO:0000256" key="2">
    <source>
        <dbReference type="ARBA" id="ARBA00022723"/>
    </source>
</evidence>
<dbReference type="InterPro" id="IPR036396">
    <property type="entry name" value="Cyt_P450_sf"/>
</dbReference>
<accession>A0A9N8HM73</accession>
<dbReference type="Gene3D" id="1.10.630.10">
    <property type="entry name" value="Cytochrome P450"/>
    <property type="match status" value="1"/>
</dbReference>
<dbReference type="Pfam" id="PF00067">
    <property type="entry name" value="p450"/>
    <property type="match status" value="1"/>
</dbReference>
<gene>
    <name evidence="7" type="ORF">SEMRO_883_G215500.1</name>
</gene>
<dbReference type="PRINTS" id="PR00385">
    <property type="entry name" value="P450"/>
</dbReference>
<dbReference type="PRINTS" id="PR00463">
    <property type="entry name" value="EP450I"/>
</dbReference>
<dbReference type="GO" id="GO:0005506">
    <property type="term" value="F:iron ion binding"/>
    <property type="evidence" value="ECO:0007669"/>
    <property type="project" value="InterPro"/>
</dbReference>
<keyword evidence="8" id="KW-1185">Reference proteome</keyword>
<comment type="similarity">
    <text evidence="1 6">Belongs to the cytochrome P450 family.</text>
</comment>
<evidence type="ECO:0000256" key="6">
    <source>
        <dbReference type="RuleBase" id="RU000461"/>
    </source>
</evidence>